<reference evidence="1" key="1">
    <citation type="submission" date="2023-03" db="EMBL/GenBank/DDBJ databases">
        <title>Massive genome expansion in bonnet fungi (Mycena s.s.) driven by repeated elements and novel gene families across ecological guilds.</title>
        <authorList>
            <consortium name="Lawrence Berkeley National Laboratory"/>
            <person name="Harder C.B."/>
            <person name="Miyauchi S."/>
            <person name="Viragh M."/>
            <person name="Kuo A."/>
            <person name="Thoen E."/>
            <person name="Andreopoulos B."/>
            <person name="Lu D."/>
            <person name="Skrede I."/>
            <person name="Drula E."/>
            <person name="Henrissat B."/>
            <person name="Morin E."/>
            <person name="Kohler A."/>
            <person name="Barry K."/>
            <person name="LaButti K."/>
            <person name="Morin E."/>
            <person name="Salamov A."/>
            <person name="Lipzen A."/>
            <person name="Mereny Z."/>
            <person name="Hegedus B."/>
            <person name="Baldrian P."/>
            <person name="Stursova M."/>
            <person name="Weitz H."/>
            <person name="Taylor A."/>
            <person name="Grigoriev I.V."/>
            <person name="Nagy L.G."/>
            <person name="Martin F."/>
            <person name="Kauserud H."/>
        </authorList>
    </citation>
    <scope>NUCLEOTIDE SEQUENCE</scope>
    <source>
        <strain evidence="1">CBHHK182m</strain>
    </source>
</reference>
<accession>A0AAD7MUS3</accession>
<dbReference type="EMBL" id="JARKIB010000141">
    <property type="protein sequence ID" value="KAJ7733013.1"/>
    <property type="molecule type" value="Genomic_DNA"/>
</dbReference>
<sequence>MTKSLCSLVDLPTELLVEISSHYTNSFTFLSPFVRLEHNPQRQDRQQALRSLSQTSSLLRNLFLPILWEQFDASKPNFPESHTQTDFAKSVAPYIKSVHVSMHLWTLVEMQGIFLFVEFLRGLPNLTGLQIQRVPWGIVPIITYAFHPVALPGVTALSVPNSLDVIFPSFPNVTTLASPDLSSGDRLIPAATENFPRLEAISGLRLAHRSESKTFISALSRAFPRLRALSVTKISLHDSSEPSEVLFDFLSGFSDLAHLSIVYEGHGQGPSLEALLDGGRQVLRASESRETKVITVWSHELPTGPEVIRVERC</sequence>
<name>A0AAD7MUS3_9AGAR</name>
<proteinExistence type="predicted"/>
<dbReference type="Gene3D" id="3.80.10.10">
    <property type="entry name" value="Ribonuclease Inhibitor"/>
    <property type="match status" value="1"/>
</dbReference>
<protein>
    <recommendedName>
        <fullName evidence="3">F-box domain-containing protein</fullName>
    </recommendedName>
</protein>
<comment type="caution">
    <text evidence="1">The sequence shown here is derived from an EMBL/GenBank/DDBJ whole genome shotgun (WGS) entry which is preliminary data.</text>
</comment>
<evidence type="ECO:0008006" key="3">
    <source>
        <dbReference type="Google" id="ProtNLM"/>
    </source>
</evidence>
<dbReference type="InterPro" id="IPR032675">
    <property type="entry name" value="LRR_dom_sf"/>
</dbReference>
<gene>
    <name evidence="1" type="ORF">B0H16DRAFT_1580355</name>
</gene>
<evidence type="ECO:0000313" key="2">
    <source>
        <dbReference type="Proteomes" id="UP001215598"/>
    </source>
</evidence>
<dbReference type="AlphaFoldDB" id="A0AAD7MUS3"/>
<evidence type="ECO:0000313" key="1">
    <source>
        <dbReference type="EMBL" id="KAJ7733013.1"/>
    </source>
</evidence>
<organism evidence="1 2">
    <name type="scientific">Mycena metata</name>
    <dbReference type="NCBI Taxonomy" id="1033252"/>
    <lineage>
        <taxon>Eukaryota</taxon>
        <taxon>Fungi</taxon>
        <taxon>Dikarya</taxon>
        <taxon>Basidiomycota</taxon>
        <taxon>Agaricomycotina</taxon>
        <taxon>Agaricomycetes</taxon>
        <taxon>Agaricomycetidae</taxon>
        <taxon>Agaricales</taxon>
        <taxon>Marasmiineae</taxon>
        <taxon>Mycenaceae</taxon>
        <taxon>Mycena</taxon>
    </lineage>
</organism>
<dbReference type="Proteomes" id="UP001215598">
    <property type="component" value="Unassembled WGS sequence"/>
</dbReference>
<keyword evidence="2" id="KW-1185">Reference proteome</keyword>